<dbReference type="HOGENOM" id="CLU_2815162_0_0_1"/>
<evidence type="ECO:0000256" key="1">
    <source>
        <dbReference type="SAM" id="MobiDB-lite"/>
    </source>
</evidence>
<sequence>MTLLRATKSTLCLIQAPGNTNPRLHSSVEGSAANASDTNNETNSGHDNDYTIINYNKHNSKKKGRRA</sequence>
<organism evidence="3">
    <name type="scientific">Drosophila persimilis</name>
    <name type="common">Fruit fly</name>
    <dbReference type="NCBI Taxonomy" id="7234"/>
    <lineage>
        <taxon>Eukaryota</taxon>
        <taxon>Metazoa</taxon>
        <taxon>Ecdysozoa</taxon>
        <taxon>Arthropoda</taxon>
        <taxon>Hexapoda</taxon>
        <taxon>Insecta</taxon>
        <taxon>Pterygota</taxon>
        <taxon>Neoptera</taxon>
        <taxon>Endopterygota</taxon>
        <taxon>Diptera</taxon>
        <taxon>Brachycera</taxon>
        <taxon>Muscomorpha</taxon>
        <taxon>Ephydroidea</taxon>
        <taxon>Drosophilidae</taxon>
        <taxon>Drosophila</taxon>
        <taxon>Sophophora</taxon>
    </lineage>
</organism>
<feature type="compositionally biased region" description="Polar residues" evidence="1">
    <location>
        <begin position="33"/>
        <end position="43"/>
    </location>
</feature>
<name>B4GVU9_DROPE</name>
<dbReference type="AlphaFoldDB" id="B4GVU9"/>
<evidence type="ECO:0000313" key="2">
    <source>
        <dbReference type="EMBL" id="EDW26794.1"/>
    </source>
</evidence>
<accession>B4GVU9</accession>
<keyword evidence="3" id="KW-1185">Reference proteome</keyword>
<proteinExistence type="predicted"/>
<evidence type="ECO:0000313" key="3">
    <source>
        <dbReference type="Proteomes" id="UP000008744"/>
    </source>
</evidence>
<dbReference type="EMBL" id="CH479193">
    <property type="protein sequence ID" value="EDW26794.1"/>
    <property type="molecule type" value="Genomic_DNA"/>
</dbReference>
<feature type="compositionally biased region" description="Basic residues" evidence="1">
    <location>
        <begin position="58"/>
        <end position="67"/>
    </location>
</feature>
<dbReference type="Proteomes" id="UP000008744">
    <property type="component" value="Unassembled WGS sequence"/>
</dbReference>
<feature type="region of interest" description="Disordered" evidence="1">
    <location>
        <begin position="17"/>
        <end position="67"/>
    </location>
</feature>
<protein>
    <submittedName>
        <fullName evidence="2">GL14599</fullName>
    </submittedName>
</protein>
<gene>
    <name evidence="2" type="primary">Dper\GL14599</name>
    <name evidence="2" type="ORF">Dper_GL14599</name>
</gene>
<reference evidence="2 3" key="1">
    <citation type="journal article" date="2007" name="Nature">
        <title>Evolution of genes and genomes on the Drosophila phylogeny.</title>
        <authorList>
            <consortium name="Drosophila 12 Genomes Consortium"/>
            <person name="Clark A.G."/>
            <person name="Eisen M.B."/>
            <person name="Smith D.R."/>
            <person name="Bergman C.M."/>
            <person name="Oliver B."/>
            <person name="Markow T.A."/>
            <person name="Kaufman T.C."/>
            <person name="Kellis M."/>
            <person name="Gelbart W."/>
            <person name="Iyer V.N."/>
            <person name="Pollard D.A."/>
            <person name="Sackton T.B."/>
            <person name="Larracuente A.M."/>
            <person name="Singh N.D."/>
            <person name="Abad J.P."/>
            <person name="Abt D.N."/>
            <person name="Adryan B."/>
            <person name="Aguade M."/>
            <person name="Akashi H."/>
            <person name="Anderson W.W."/>
            <person name="Aquadro C.F."/>
            <person name="Ardell D.H."/>
            <person name="Arguello R."/>
            <person name="Artieri C.G."/>
            <person name="Barbash D.A."/>
            <person name="Barker D."/>
            <person name="Barsanti P."/>
            <person name="Batterham P."/>
            <person name="Batzoglou S."/>
            <person name="Begun D."/>
            <person name="Bhutkar A."/>
            <person name="Blanco E."/>
            <person name="Bosak S.A."/>
            <person name="Bradley R.K."/>
            <person name="Brand A.D."/>
            <person name="Brent M.R."/>
            <person name="Brooks A.N."/>
            <person name="Brown R.H."/>
            <person name="Butlin R.K."/>
            <person name="Caggese C."/>
            <person name="Calvi B.R."/>
            <person name="Bernardo de Carvalho A."/>
            <person name="Caspi A."/>
            <person name="Castrezana S."/>
            <person name="Celniker S.E."/>
            <person name="Chang J.L."/>
            <person name="Chapple C."/>
            <person name="Chatterji S."/>
            <person name="Chinwalla A."/>
            <person name="Civetta A."/>
            <person name="Clifton S.W."/>
            <person name="Comeron J.M."/>
            <person name="Costello J.C."/>
            <person name="Coyne J.A."/>
            <person name="Daub J."/>
            <person name="David R.G."/>
            <person name="Delcher A.L."/>
            <person name="Delehaunty K."/>
            <person name="Do C.B."/>
            <person name="Ebling H."/>
            <person name="Edwards K."/>
            <person name="Eickbush T."/>
            <person name="Evans J.D."/>
            <person name="Filipski A."/>
            <person name="Findeiss S."/>
            <person name="Freyhult E."/>
            <person name="Fulton L."/>
            <person name="Fulton R."/>
            <person name="Garcia A.C."/>
            <person name="Gardiner A."/>
            <person name="Garfield D.A."/>
            <person name="Garvin B.E."/>
            <person name="Gibson G."/>
            <person name="Gilbert D."/>
            <person name="Gnerre S."/>
            <person name="Godfrey J."/>
            <person name="Good R."/>
            <person name="Gotea V."/>
            <person name="Gravely B."/>
            <person name="Greenberg A.J."/>
            <person name="Griffiths-Jones S."/>
            <person name="Gross S."/>
            <person name="Guigo R."/>
            <person name="Gustafson E.A."/>
            <person name="Haerty W."/>
            <person name="Hahn M.W."/>
            <person name="Halligan D.L."/>
            <person name="Halpern A.L."/>
            <person name="Halter G.M."/>
            <person name="Han M.V."/>
            <person name="Heger A."/>
            <person name="Hillier L."/>
            <person name="Hinrichs A.S."/>
            <person name="Holmes I."/>
            <person name="Hoskins R.A."/>
            <person name="Hubisz M.J."/>
            <person name="Hultmark D."/>
            <person name="Huntley M.A."/>
            <person name="Jaffe D.B."/>
            <person name="Jagadeeshan S."/>
            <person name="Jeck W.R."/>
            <person name="Johnson J."/>
            <person name="Jones C.D."/>
            <person name="Jordan W.C."/>
            <person name="Karpen G.H."/>
            <person name="Kataoka E."/>
            <person name="Keightley P.D."/>
            <person name="Kheradpour P."/>
            <person name="Kirkness E.F."/>
            <person name="Koerich L.B."/>
            <person name="Kristiansen K."/>
            <person name="Kudrna D."/>
            <person name="Kulathinal R.J."/>
            <person name="Kumar S."/>
            <person name="Kwok R."/>
            <person name="Lander E."/>
            <person name="Langley C.H."/>
            <person name="Lapoint R."/>
            <person name="Lazzaro B.P."/>
            <person name="Lee S.J."/>
            <person name="Levesque L."/>
            <person name="Li R."/>
            <person name="Lin C.F."/>
            <person name="Lin M.F."/>
            <person name="Lindblad-Toh K."/>
            <person name="Llopart A."/>
            <person name="Long M."/>
            <person name="Low L."/>
            <person name="Lozovsky E."/>
            <person name="Lu J."/>
            <person name="Luo M."/>
            <person name="Machado C.A."/>
            <person name="Makalowski W."/>
            <person name="Marzo M."/>
            <person name="Matsuda M."/>
            <person name="Matzkin L."/>
            <person name="McAllister B."/>
            <person name="McBride C.S."/>
            <person name="McKernan B."/>
            <person name="McKernan K."/>
            <person name="Mendez-Lago M."/>
            <person name="Minx P."/>
            <person name="Mollenhauer M.U."/>
            <person name="Montooth K."/>
            <person name="Mount S.M."/>
            <person name="Mu X."/>
            <person name="Myers E."/>
            <person name="Negre B."/>
            <person name="Newfeld S."/>
            <person name="Nielsen R."/>
            <person name="Noor M.A."/>
            <person name="O'Grady P."/>
            <person name="Pachter L."/>
            <person name="Papaceit M."/>
            <person name="Parisi M.J."/>
            <person name="Parisi M."/>
            <person name="Parts L."/>
            <person name="Pedersen J.S."/>
            <person name="Pesole G."/>
            <person name="Phillippy A.M."/>
            <person name="Ponting C.P."/>
            <person name="Pop M."/>
            <person name="Porcelli D."/>
            <person name="Powell J.R."/>
            <person name="Prohaska S."/>
            <person name="Pruitt K."/>
            <person name="Puig M."/>
            <person name="Quesneville H."/>
            <person name="Ram K.R."/>
            <person name="Rand D."/>
            <person name="Rasmussen M.D."/>
            <person name="Reed L.K."/>
            <person name="Reenan R."/>
            <person name="Reily A."/>
            <person name="Remington K.A."/>
            <person name="Rieger T.T."/>
            <person name="Ritchie M.G."/>
            <person name="Robin C."/>
            <person name="Rogers Y.H."/>
            <person name="Rohde C."/>
            <person name="Rozas J."/>
            <person name="Rubenfield M.J."/>
            <person name="Ruiz A."/>
            <person name="Russo S."/>
            <person name="Salzberg S.L."/>
            <person name="Sanchez-Gracia A."/>
            <person name="Saranga D.J."/>
            <person name="Sato H."/>
            <person name="Schaeffer S.W."/>
            <person name="Schatz M.C."/>
            <person name="Schlenke T."/>
            <person name="Schwartz R."/>
            <person name="Segarra C."/>
            <person name="Singh R.S."/>
            <person name="Sirot L."/>
            <person name="Sirota M."/>
            <person name="Sisneros N.B."/>
            <person name="Smith C.D."/>
            <person name="Smith T.F."/>
            <person name="Spieth J."/>
            <person name="Stage D.E."/>
            <person name="Stark A."/>
            <person name="Stephan W."/>
            <person name="Strausberg R.L."/>
            <person name="Strempel S."/>
            <person name="Sturgill D."/>
            <person name="Sutton G."/>
            <person name="Sutton G.G."/>
            <person name="Tao W."/>
            <person name="Teichmann S."/>
            <person name="Tobari Y.N."/>
            <person name="Tomimura Y."/>
            <person name="Tsolas J.M."/>
            <person name="Valente V.L."/>
            <person name="Venter E."/>
            <person name="Venter J.C."/>
            <person name="Vicario S."/>
            <person name="Vieira F.G."/>
            <person name="Vilella A.J."/>
            <person name="Villasante A."/>
            <person name="Walenz B."/>
            <person name="Wang J."/>
            <person name="Wasserman M."/>
            <person name="Watts T."/>
            <person name="Wilson D."/>
            <person name="Wilson R.K."/>
            <person name="Wing R.A."/>
            <person name="Wolfner M.F."/>
            <person name="Wong A."/>
            <person name="Wong G.K."/>
            <person name="Wu C.I."/>
            <person name="Wu G."/>
            <person name="Yamamoto D."/>
            <person name="Yang H.P."/>
            <person name="Yang S.P."/>
            <person name="Yorke J.A."/>
            <person name="Yoshida K."/>
            <person name="Zdobnov E."/>
            <person name="Zhang P."/>
            <person name="Zhang Y."/>
            <person name="Zimin A.V."/>
            <person name="Baldwin J."/>
            <person name="Abdouelleil A."/>
            <person name="Abdulkadir J."/>
            <person name="Abebe A."/>
            <person name="Abera B."/>
            <person name="Abreu J."/>
            <person name="Acer S.C."/>
            <person name="Aftuck L."/>
            <person name="Alexander A."/>
            <person name="An P."/>
            <person name="Anderson E."/>
            <person name="Anderson S."/>
            <person name="Arachi H."/>
            <person name="Azer M."/>
            <person name="Bachantsang P."/>
            <person name="Barry A."/>
            <person name="Bayul T."/>
            <person name="Berlin A."/>
            <person name="Bessette D."/>
            <person name="Bloom T."/>
            <person name="Blye J."/>
            <person name="Boguslavskiy L."/>
            <person name="Bonnet C."/>
            <person name="Boukhgalter B."/>
            <person name="Bourzgui I."/>
            <person name="Brown A."/>
            <person name="Cahill P."/>
            <person name="Channer S."/>
            <person name="Cheshatsang Y."/>
            <person name="Chuda L."/>
            <person name="Citroen M."/>
            <person name="Collymore A."/>
            <person name="Cooke P."/>
            <person name="Costello M."/>
            <person name="D'Aco K."/>
            <person name="Daza R."/>
            <person name="De Haan G."/>
            <person name="DeGray S."/>
            <person name="DeMaso C."/>
            <person name="Dhargay N."/>
            <person name="Dooley K."/>
            <person name="Dooley E."/>
            <person name="Doricent M."/>
            <person name="Dorje P."/>
            <person name="Dorjee K."/>
            <person name="Dupes A."/>
            <person name="Elong R."/>
            <person name="Falk J."/>
            <person name="Farina A."/>
            <person name="Faro S."/>
            <person name="Ferguson D."/>
            <person name="Fisher S."/>
            <person name="Foley C.D."/>
            <person name="Franke A."/>
            <person name="Friedrich D."/>
            <person name="Gadbois L."/>
            <person name="Gearin G."/>
            <person name="Gearin C.R."/>
            <person name="Giannoukos G."/>
            <person name="Goode T."/>
            <person name="Graham J."/>
            <person name="Grandbois E."/>
            <person name="Grewal S."/>
            <person name="Gyaltsen K."/>
            <person name="Hafez N."/>
            <person name="Hagos B."/>
            <person name="Hall J."/>
            <person name="Henson C."/>
            <person name="Hollinger A."/>
            <person name="Honan T."/>
            <person name="Huard M.D."/>
            <person name="Hughes L."/>
            <person name="Hurhula B."/>
            <person name="Husby M.E."/>
            <person name="Kamat A."/>
            <person name="Kanga B."/>
            <person name="Kashin S."/>
            <person name="Khazanovich D."/>
            <person name="Kisner P."/>
            <person name="Lance K."/>
            <person name="Lara M."/>
            <person name="Lee W."/>
            <person name="Lennon N."/>
            <person name="Letendre F."/>
            <person name="LeVine R."/>
            <person name="Lipovsky A."/>
            <person name="Liu X."/>
            <person name="Liu J."/>
            <person name="Liu S."/>
            <person name="Lokyitsang T."/>
            <person name="Lokyitsang Y."/>
            <person name="Lubonja R."/>
            <person name="Lui A."/>
            <person name="MacDonald P."/>
            <person name="Magnisalis V."/>
            <person name="Maru K."/>
            <person name="Matthews C."/>
            <person name="McCusker W."/>
            <person name="McDonough S."/>
            <person name="Mehta T."/>
            <person name="Meldrim J."/>
            <person name="Meneus L."/>
            <person name="Mihai O."/>
            <person name="Mihalev A."/>
            <person name="Mihova T."/>
            <person name="Mittelman R."/>
            <person name="Mlenga V."/>
            <person name="Montmayeur A."/>
            <person name="Mulrain L."/>
            <person name="Navidi A."/>
            <person name="Naylor J."/>
            <person name="Negash T."/>
            <person name="Nguyen T."/>
            <person name="Nguyen N."/>
            <person name="Nicol R."/>
            <person name="Norbu C."/>
            <person name="Norbu N."/>
            <person name="Novod N."/>
            <person name="O'Neill B."/>
            <person name="Osman S."/>
            <person name="Markiewicz E."/>
            <person name="Oyono O.L."/>
            <person name="Patti C."/>
            <person name="Phunkhang P."/>
            <person name="Pierre F."/>
            <person name="Priest M."/>
            <person name="Raghuraman S."/>
            <person name="Rege F."/>
            <person name="Reyes R."/>
            <person name="Rise C."/>
            <person name="Rogov P."/>
            <person name="Ross K."/>
            <person name="Ryan E."/>
            <person name="Settipalli S."/>
            <person name="Shea T."/>
            <person name="Sherpa N."/>
            <person name="Shi L."/>
            <person name="Shih D."/>
            <person name="Sparrow T."/>
            <person name="Spaulding J."/>
            <person name="Stalker J."/>
            <person name="Stange-Thomann N."/>
            <person name="Stavropoulos S."/>
            <person name="Stone C."/>
            <person name="Strader C."/>
            <person name="Tesfaye S."/>
            <person name="Thomson T."/>
            <person name="Thoulutsang Y."/>
            <person name="Thoulutsang D."/>
            <person name="Topham K."/>
            <person name="Topping I."/>
            <person name="Tsamla T."/>
            <person name="Vassiliev H."/>
            <person name="Vo A."/>
            <person name="Wangchuk T."/>
            <person name="Wangdi T."/>
            <person name="Weiand M."/>
            <person name="Wilkinson J."/>
            <person name="Wilson A."/>
            <person name="Yadav S."/>
            <person name="Young G."/>
            <person name="Yu Q."/>
            <person name="Zembek L."/>
            <person name="Zhong D."/>
            <person name="Zimmer A."/>
            <person name="Zwirko Z."/>
            <person name="Jaffe D.B."/>
            <person name="Alvarez P."/>
            <person name="Brockman W."/>
            <person name="Butler J."/>
            <person name="Chin C."/>
            <person name="Gnerre S."/>
            <person name="Grabherr M."/>
            <person name="Kleber M."/>
            <person name="Mauceli E."/>
            <person name="MacCallum I."/>
        </authorList>
    </citation>
    <scope>NUCLEOTIDE SEQUENCE [LARGE SCALE GENOMIC DNA]</scope>
    <source>
        <strain evidence="3">MSH-3 / Tucson 14011-0111.49</strain>
    </source>
</reference>